<gene>
    <name evidence="2" type="ORF">ABT322_13765</name>
</gene>
<keyword evidence="3" id="KW-1185">Reference proteome</keyword>
<dbReference type="EMBL" id="JBEPCV010000010">
    <property type="protein sequence ID" value="MER6904822.1"/>
    <property type="molecule type" value="Genomic_DNA"/>
</dbReference>
<comment type="caution">
    <text evidence="2">The sequence shown here is derived from an EMBL/GenBank/DDBJ whole genome shotgun (WGS) entry which is preliminary data.</text>
</comment>
<evidence type="ECO:0000313" key="2">
    <source>
        <dbReference type="EMBL" id="MER6904822.1"/>
    </source>
</evidence>
<evidence type="ECO:0000313" key="3">
    <source>
        <dbReference type="Proteomes" id="UP001490330"/>
    </source>
</evidence>
<feature type="region of interest" description="Disordered" evidence="1">
    <location>
        <begin position="24"/>
        <end position="84"/>
    </location>
</feature>
<accession>A0ABV1VE98</accession>
<feature type="compositionally biased region" description="Basic and acidic residues" evidence="1">
    <location>
        <begin position="24"/>
        <end position="34"/>
    </location>
</feature>
<name>A0ABV1VE98_9ACTN</name>
<protein>
    <submittedName>
        <fullName evidence="2">Uncharacterized protein</fullName>
    </submittedName>
</protein>
<reference evidence="2 3" key="1">
    <citation type="submission" date="2024-06" db="EMBL/GenBank/DDBJ databases">
        <title>The Natural Products Discovery Center: Release of the First 8490 Sequenced Strains for Exploring Actinobacteria Biosynthetic Diversity.</title>
        <authorList>
            <person name="Kalkreuter E."/>
            <person name="Kautsar S.A."/>
            <person name="Yang D."/>
            <person name="Bader C.D."/>
            <person name="Teijaro C.N."/>
            <person name="Fluegel L."/>
            <person name="Davis C.M."/>
            <person name="Simpson J.R."/>
            <person name="Lauterbach L."/>
            <person name="Steele A.D."/>
            <person name="Gui C."/>
            <person name="Meng S."/>
            <person name="Li G."/>
            <person name="Viehrig K."/>
            <person name="Ye F."/>
            <person name="Su P."/>
            <person name="Kiefer A.F."/>
            <person name="Nichols A."/>
            <person name="Cepeda A.J."/>
            <person name="Yan W."/>
            <person name="Fan B."/>
            <person name="Jiang Y."/>
            <person name="Adhikari A."/>
            <person name="Zheng C.-J."/>
            <person name="Schuster L."/>
            <person name="Cowan T.M."/>
            <person name="Smanski M.J."/>
            <person name="Chevrette M.G."/>
            <person name="De Carvalho L.P.S."/>
            <person name="Shen B."/>
        </authorList>
    </citation>
    <scope>NUCLEOTIDE SEQUENCE [LARGE SCALE GENOMIC DNA]</scope>
    <source>
        <strain evidence="2 3">NPDC000632</strain>
    </source>
</reference>
<evidence type="ECO:0000256" key="1">
    <source>
        <dbReference type="SAM" id="MobiDB-lite"/>
    </source>
</evidence>
<dbReference type="RefSeq" id="WP_350717831.1">
    <property type="nucleotide sequence ID" value="NZ_JBEPCO010000008.1"/>
</dbReference>
<sequence length="84" mass="9040">MPATLDAAHTERRHPRVVIARTPGEVRRRTEMRGRGRGLGRPGATSAATAVDDAEAGLRLGEPPEIRPRPARATGPHTYVARAL</sequence>
<organism evidence="2 3">
    <name type="scientific">Streptomyces flaveolus</name>
    <dbReference type="NCBI Taxonomy" id="67297"/>
    <lineage>
        <taxon>Bacteria</taxon>
        <taxon>Bacillati</taxon>
        <taxon>Actinomycetota</taxon>
        <taxon>Actinomycetes</taxon>
        <taxon>Kitasatosporales</taxon>
        <taxon>Streptomycetaceae</taxon>
        <taxon>Streptomyces</taxon>
    </lineage>
</organism>
<dbReference type="Proteomes" id="UP001490330">
    <property type="component" value="Unassembled WGS sequence"/>
</dbReference>
<proteinExistence type="predicted"/>